<dbReference type="InterPro" id="IPR000847">
    <property type="entry name" value="LysR_HTH_N"/>
</dbReference>
<dbReference type="GO" id="GO:0003700">
    <property type="term" value="F:DNA-binding transcription factor activity"/>
    <property type="evidence" value="ECO:0007669"/>
    <property type="project" value="InterPro"/>
</dbReference>
<keyword evidence="4" id="KW-0804">Transcription</keyword>
<dbReference type="PROSITE" id="PS50931">
    <property type="entry name" value="HTH_LYSR"/>
    <property type="match status" value="1"/>
</dbReference>
<dbReference type="GO" id="GO:0043565">
    <property type="term" value="F:sequence-specific DNA binding"/>
    <property type="evidence" value="ECO:0007669"/>
    <property type="project" value="TreeGrafter"/>
</dbReference>
<reference evidence="7" key="1">
    <citation type="submission" date="2018-05" db="EMBL/GenBank/DDBJ databases">
        <title>Zavarzinia sp. HR-AS.</title>
        <authorList>
            <person name="Lee Y."/>
            <person name="Jeon C.O."/>
        </authorList>
    </citation>
    <scope>NUCLEOTIDE SEQUENCE [LARGE SCALE GENOMIC DNA]</scope>
    <source>
        <strain evidence="7">DSM 1231</strain>
    </source>
</reference>
<dbReference type="Gene3D" id="1.10.10.10">
    <property type="entry name" value="Winged helix-like DNA-binding domain superfamily/Winged helix DNA-binding domain"/>
    <property type="match status" value="1"/>
</dbReference>
<dbReference type="PANTHER" id="PTHR30537:SF74">
    <property type="entry name" value="HTH-TYPE TRANSCRIPTIONAL REGULATOR TRPI"/>
    <property type="match status" value="1"/>
</dbReference>
<dbReference type="Gene3D" id="3.40.190.10">
    <property type="entry name" value="Periplasmic binding protein-like II"/>
    <property type="match status" value="2"/>
</dbReference>
<dbReference type="SUPFAM" id="SSF46785">
    <property type="entry name" value="Winged helix' DNA-binding domain"/>
    <property type="match status" value="1"/>
</dbReference>
<keyword evidence="2" id="KW-0805">Transcription regulation</keyword>
<dbReference type="AlphaFoldDB" id="A0A317DW56"/>
<dbReference type="InterPro" id="IPR005119">
    <property type="entry name" value="LysR_subst-bd"/>
</dbReference>
<dbReference type="SUPFAM" id="SSF53850">
    <property type="entry name" value="Periplasmic binding protein-like II"/>
    <property type="match status" value="1"/>
</dbReference>
<dbReference type="GO" id="GO:0006351">
    <property type="term" value="P:DNA-templated transcription"/>
    <property type="evidence" value="ECO:0007669"/>
    <property type="project" value="TreeGrafter"/>
</dbReference>
<sequence>MNSGPENGPGAGFPPRSSGHDLISFSHAFRGCGTAAVIGRGNLPSLNALRAFEVAGRLRSFSRAAEELGVTQGAISRQIKLLEGQLGIELFLRQATGVSLTAEGDRLLPVLTESFVRMSEAAAALRDDPWRLSIGAPPSFGMRWLMPRITRFQADNPRIDARLTITTDDVSELSGFDVAVHYGATPPPGLHALKLAGERLIPVAAPRLIEGDRPLKTPQDLARHTLIDTVPDRRYWRLWLEVVGLDSLTGERAQVITILDMALRVAEQGLGVAIGDVAMIADDIALGRLAAPFPVEVPSGLSYWLVSRPEASHRPKMLALFRFMEREARATAALKLRAPSS</sequence>
<comment type="caution">
    <text evidence="6">The sequence shown here is derived from an EMBL/GenBank/DDBJ whole genome shotgun (WGS) entry which is preliminary data.</text>
</comment>
<dbReference type="InterPro" id="IPR036390">
    <property type="entry name" value="WH_DNA-bd_sf"/>
</dbReference>
<dbReference type="InterPro" id="IPR058163">
    <property type="entry name" value="LysR-type_TF_proteobact-type"/>
</dbReference>
<feature type="domain" description="HTH lysR-type" evidence="5">
    <location>
        <begin position="44"/>
        <end position="101"/>
    </location>
</feature>
<protein>
    <submittedName>
        <fullName evidence="6">LysR family transcriptional regulator</fullName>
    </submittedName>
</protein>
<keyword evidence="7" id="KW-1185">Reference proteome</keyword>
<evidence type="ECO:0000256" key="3">
    <source>
        <dbReference type="ARBA" id="ARBA00023125"/>
    </source>
</evidence>
<name>A0A317DW56_9PROT</name>
<dbReference type="Proteomes" id="UP000246077">
    <property type="component" value="Unassembled WGS sequence"/>
</dbReference>
<accession>A0A317DW56</accession>
<dbReference type="EMBL" id="QGLF01000005">
    <property type="protein sequence ID" value="PWR18919.1"/>
    <property type="molecule type" value="Genomic_DNA"/>
</dbReference>
<proteinExistence type="inferred from homology"/>
<evidence type="ECO:0000256" key="1">
    <source>
        <dbReference type="ARBA" id="ARBA00009437"/>
    </source>
</evidence>
<dbReference type="Pfam" id="PF00126">
    <property type="entry name" value="HTH_1"/>
    <property type="match status" value="1"/>
</dbReference>
<dbReference type="OrthoDB" id="9794694at2"/>
<dbReference type="PRINTS" id="PR00039">
    <property type="entry name" value="HTHLYSR"/>
</dbReference>
<dbReference type="InterPro" id="IPR036388">
    <property type="entry name" value="WH-like_DNA-bd_sf"/>
</dbReference>
<keyword evidence="3" id="KW-0238">DNA-binding</keyword>
<evidence type="ECO:0000256" key="4">
    <source>
        <dbReference type="ARBA" id="ARBA00023163"/>
    </source>
</evidence>
<comment type="similarity">
    <text evidence="1">Belongs to the LysR transcriptional regulatory family.</text>
</comment>
<gene>
    <name evidence="6" type="ORF">DKG75_18270</name>
</gene>
<evidence type="ECO:0000313" key="6">
    <source>
        <dbReference type="EMBL" id="PWR18919.1"/>
    </source>
</evidence>
<evidence type="ECO:0000256" key="2">
    <source>
        <dbReference type="ARBA" id="ARBA00023015"/>
    </source>
</evidence>
<evidence type="ECO:0000259" key="5">
    <source>
        <dbReference type="PROSITE" id="PS50931"/>
    </source>
</evidence>
<evidence type="ECO:0000313" key="7">
    <source>
        <dbReference type="Proteomes" id="UP000246077"/>
    </source>
</evidence>
<dbReference type="PANTHER" id="PTHR30537">
    <property type="entry name" value="HTH-TYPE TRANSCRIPTIONAL REGULATOR"/>
    <property type="match status" value="1"/>
</dbReference>
<dbReference type="CDD" id="cd08432">
    <property type="entry name" value="PBP2_GcdR_TrpI_HvrB_AmpR_like"/>
    <property type="match status" value="1"/>
</dbReference>
<organism evidence="6 7">
    <name type="scientific">Zavarzinia compransoris</name>
    <dbReference type="NCBI Taxonomy" id="1264899"/>
    <lineage>
        <taxon>Bacteria</taxon>
        <taxon>Pseudomonadati</taxon>
        <taxon>Pseudomonadota</taxon>
        <taxon>Alphaproteobacteria</taxon>
        <taxon>Rhodospirillales</taxon>
        <taxon>Zavarziniaceae</taxon>
        <taxon>Zavarzinia</taxon>
    </lineage>
</organism>
<dbReference type="Pfam" id="PF03466">
    <property type="entry name" value="LysR_substrate"/>
    <property type="match status" value="1"/>
</dbReference>